<evidence type="ECO:0000313" key="2">
    <source>
        <dbReference type="EMBL" id="MBT2187452.1"/>
    </source>
</evidence>
<dbReference type="Gene3D" id="1.10.10.1320">
    <property type="entry name" value="Anti-sigma factor, zinc-finger domain"/>
    <property type="match status" value="1"/>
</dbReference>
<dbReference type="AlphaFoldDB" id="A0A9X1IRK4"/>
<accession>A0A9X1IRK4</accession>
<reference evidence="2" key="1">
    <citation type="submission" date="2021-05" db="EMBL/GenBank/DDBJ databases">
        <title>Genome of Sphingobium sp. strain.</title>
        <authorList>
            <person name="Fan R."/>
        </authorList>
    </citation>
    <scope>NUCLEOTIDE SEQUENCE</scope>
    <source>
        <strain evidence="2">H33</strain>
    </source>
</reference>
<dbReference type="InterPro" id="IPR027383">
    <property type="entry name" value="Znf_put"/>
</dbReference>
<keyword evidence="3" id="KW-1185">Reference proteome</keyword>
<gene>
    <name evidence="2" type="ORF">KK488_10890</name>
</gene>
<dbReference type="Proteomes" id="UP001138757">
    <property type="component" value="Unassembled WGS sequence"/>
</dbReference>
<name>A0A9X1IRK4_9SPHN</name>
<sequence>MTIDPEMIAAYADGELGPDEAARVEAAMAADPAIAQQVEAHLALRSRLGAHFAPILDMPVPDRLTAMLKPVDAPAATIVDLAAARQARADRAAPQPRLRWMMGGALAASLALGLVLGTQIPRGGSIVTQGGRLVASGALDKALTTQLASAQDGRDVSILLTFKAKDGRFCRGFEQAGAAGIACHNGTGWGIERMQASDFRPGSSGGYRQAGSASKEIMEAAQNMALDGALDVDSERVARDKNWGD</sequence>
<organism evidence="2 3">
    <name type="scientific">Sphingobium nicotianae</name>
    <dbReference type="NCBI Taxonomy" id="2782607"/>
    <lineage>
        <taxon>Bacteria</taxon>
        <taxon>Pseudomonadati</taxon>
        <taxon>Pseudomonadota</taxon>
        <taxon>Alphaproteobacteria</taxon>
        <taxon>Sphingomonadales</taxon>
        <taxon>Sphingomonadaceae</taxon>
        <taxon>Sphingobium</taxon>
    </lineage>
</organism>
<protein>
    <submittedName>
        <fullName evidence="2">Zf-HC2 domain-containing protein</fullName>
    </submittedName>
</protein>
<evidence type="ECO:0000313" key="3">
    <source>
        <dbReference type="Proteomes" id="UP001138757"/>
    </source>
</evidence>
<dbReference type="InterPro" id="IPR041916">
    <property type="entry name" value="Anti_sigma_zinc_sf"/>
</dbReference>
<proteinExistence type="predicted"/>
<dbReference type="RefSeq" id="WP_214623387.1">
    <property type="nucleotide sequence ID" value="NZ_JAHGAW010000006.1"/>
</dbReference>
<comment type="caution">
    <text evidence="2">The sequence shown here is derived from an EMBL/GenBank/DDBJ whole genome shotgun (WGS) entry which is preliminary data.</text>
</comment>
<evidence type="ECO:0000259" key="1">
    <source>
        <dbReference type="Pfam" id="PF13490"/>
    </source>
</evidence>
<feature type="domain" description="Putative zinc-finger" evidence="1">
    <location>
        <begin position="6"/>
        <end position="29"/>
    </location>
</feature>
<dbReference type="Pfam" id="PF13490">
    <property type="entry name" value="zf-HC2"/>
    <property type="match status" value="1"/>
</dbReference>
<dbReference type="EMBL" id="JAHGAW010000006">
    <property type="protein sequence ID" value="MBT2187452.1"/>
    <property type="molecule type" value="Genomic_DNA"/>
</dbReference>